<dbReference type="RefSeq" id="XP_018690161.1">
    <property type="nucleotide sequence ID" value="XM_018840414.1"/>
</dbReference>
<feature type="region of interest" description="Disordered" evidence="1">
    <location>
        <begin position="1"/>
        <end position="21"/>
    </location>
</feature>
<accession>A0A178ZAI7</accession>
<sequence>MAFQLSRILNGPTPSRPSTASETIQFPAPYAQGKCQYQERNCNTALIVGSRDQASQAGPLEDESAREAADSAESQGLPRLKIKLVTTVTKCGLIEIMWEVETLLFSTKPASSYCSAGSSARLISFSNTRCACSVGNSNNQASRIVTRTANLLKPGTFVYKHHTQRVSYFFF</sequence>
<evidence type="ECO:0000313" key="3">
    <source>
        <dbReference type="Proteomes" id="UP000078343"/>
    </source>
</evidence>
<dbReference type="GeneID" id="30013074"/>
<dbReference type="EMBL" id="LVYI01000008">
    <property type="protein sequence ID" value="OAP56794.1"/>
    <property type="molecule type" value="Genomic_DNA"/>
</dbReference>
<proteinExistence type="predicted"/>
<name>A0A178ZAI7_9EURO</name>
<protein>
    <submittedName>
        <fullName evidence="2">Uncharacterized protein</fullName>
    </submittedName>
</protein>
<comment type="caution">
    <text evidence="2">The sequence shown here is derived from an EMBL/GenBank/DDBJ whole genome shotgun (WGS) entry which is preliminary data.</text>
</comment>
<evidence type="ECO:0000313" key="2">
    <source>
        <dbReference type="EMBL" id="OAP56794.1"/>
    </source>
</evidence>
<evidence type="ECO:0000256" key="1">
    <source>
        <dbReference type="SAM" id="MobiDB-lite"/>
    </source>
</evidence>
<feature type="compositionally biased region" description="Polar residues" evidence="1">
    <location>
        <begin position="12"/>
        <end position="21"/>
    </location>
</feature>
<keyword evidence="3" id="KW-1185">Reference proteome</keyword>
<feature type="region of interest" description="Disordered" evidence="1">
    <location>
        <begin position="53"/>
        <end position="72"/>
    </location>
</feature>
<gene>
    <name evidence="2" type="ORF">AYL99_08906</name>
</gene>
<dbReference type="AlphaFoldDB" id="A0A178ZAI7"/>
<dbReference type="Proteomes" id="UP000078343">
    <property type="component" value="Unassembled WGS sequence"/>
</dbReference>
<reference evidence="2 3" key="1">
    <citation type="submission" date="2016-04" db="EMBL/GenBank/DDBJ databases">
        <title>Draft genome of Fonsecaea erecta CBS 125763.</title>
        <authorList>
            <person name="Weiss V.A."/>
            <person name="Vicente V.A."/>
            <person name="Raittz R.T."/>
            <person name="Moreno L.F."/>
            <person name="De Souza E.M."/>
            <person name="Pedrosa F.O."/>
            <person name="Steffens M.B."/>
            <person name="Faoro H."/>
            <person name="Tadra-Sfeir M.Z."/>
            <person name="Najafzadeh M.J."/>
            <person name="Felipe M.S."/>
            <person name="Teixeira M."/>
            <person name="Sun J."/>
            <person name="Xi L."/>
            <person name="Gomes R."/>
            <person name="De Azevedo C.M."/>
            <person name="Salgado C.G."/>
            <person name="Da Silva M.B."/>
            <person name="Nascimento M.F."/>
            <person name="Queiroz-Telles F."/>
            <person name="Attili D.S."/>
            <person name="Gorbushina A."/>
        </authorList>
    </citation>
    <scope>NUCLEOTIDE SEQUENCE [LARGE SCALE GENOMIC DNA]</scope>
    <source>
        <strain evidence="2 3">CBS 125763</strain>
    </source>
</reference>
<organism evidence="2 3">
    <name type="scientific">Fonsecaea erecta</name>
    <dbReference type="NCBI Taxonomy" id="1367422"/>
    <lineage>
        <taxon>Eukaryota</taxon>
        <taxon>Fungi</taxon>
        <taxon>Dikarya</taxon>
        <taxon>Ascomycota</taxon>
        <taxon>Pezizomycotina</taxon>
        <taxon>Eurotiomycetes</taxon>
        <taxon>Chaetothyriomycetidae</taxon>
        <taxon>Chaetothyriales</taxon>
        <taxon>Herpotrichiellaceae</taxon>
        <taxon>Fonsecaea</taxon>
    </lineage>
</organism>